<comment type="caution">
    <text evidence="1">The sequence shown here is derived from an EMBL/GenBank/DDBJ whole genome shotgun (WGS) entry which is preliminary data.</text>
</comment>
<gene>
    <name evidence="1" type="ORF">GCM10009119_35810</name>
</gene>
<keyword evidence="2" id="KW-1185">Reference proteome</keyword>
<proteinExistence type="predicted"/>
<reference evidence="1 2" key="1">
    <citation type="journal article" date="2019" name="Int. J. Syst. Evol. Microbiol.">
        <title>The Global Catalogue of Microorganisms (GCM) 10K type strain sequencing project: providing services to taxonomists for standard genome sequencing and annotation.</title>
        <authorList>
            <consortium name="The Broad Institute Genomics Platform"/>
            <consortium name="The Broad Institute Genome Sequencing Center for Infectious Disease"/>
            <person name="Wu L."/>
            <person name="Ma J."/>
        </authorList>
    </citation>
    <scope>NUCLEOTIDE SEQUENCE [LARGE SCALE GENOMIC DNA]</scope>
    <source>
        <strain evidence="1 2">JCM 16112</strain>
    </source>
</reference>
<evidence type="ECO:0000313" key="1">
    <source>
        <dbReference type="EMBL" id="GAA0880611.1"/>
    </source>
</evidence>
<evidence type="ECO:0000313" key="2">
    <source>
        <dbReference type="Proteomes" id="UP001500469"/>
    </source>
</evidence>
<protein>
    <submittedName>
        <fullName evidence="1">Uncharacterized protein</fullName>
    </submittedName>
</protein>
<sequence length="117" mass="13076">MDNQALSALGTIRAHASHYRIDSHGVPEWWAAGPLAPDRDHVGLDDFCKIVFQRIVQALLDVQDQLVPDNLKLGIHAPSLHPDAEEQREADQDADTFELQFFHDTKLGDSKAPKNRA</sequence>
<dbReference type="Proteomes" id="UP001500469">
    <property type="component" value="Unassembled WGS sequence"/>
</dbReference>
<accession>A0ABN1N4S0</accession>
<organism evidence="1 2">
    <name type="scientific">Algoriphagus jejuensis</name>
    <dbReference type="NCBI Taxonomy" id="419934"/>
    <lineage>
        <taxon>Bacteria</taxon>
        <taxon>Pseudomonadati</taxon>
        <taxon>Bacteroidota</taxon>
        <taxon>Cytophagia</taxon>
        <taxon>Cytophagales</taxon>
        <taxon>Cyclobacteriaceae</taxon>
        <taxon>Algoriphagus</taxon>
    </lineage>
</organism>
<dbReference type="EMBL" id="BAAAFI010000045">
    <property type="protein sequence ID" value="GAA0880611.1"/>
    <property type="molecule type" value="Genomic_DNA"/>
</dbReference>
<name>A0ABN1N4S0_9BACT</name>